<evidence type="ECO:0000313" key="3">
    <source>
        <dbReference type="Proteomes" id="UP000094426"/>
    </source>
</evidence>
<evidence type="ECO:0000256" key="1">
    <source>
        <dbReference type="SAM" id="MobiDB-lite"/>
    </source>
</evidence>
<organism evidence="2 3">
    <name type="scientific">Leifsonia xyli subsp. xyli</name>
    <dbReference type="NCBI Taxonomy" id="59736"/>
    <lineage>
        <taxon>Bacteria</taxon>
        <taxon>Bacillati</taxon>
        <taxon>Actinomycetota</taxon>
        <taxon>Actinomycetes</taxon>
        <taxon>Micrococcales</taxon>
        <taxon>Microbacteriaceae</taxon>
        <taxon>Leifsonia</taxon>
    </lineage>
</organism>
<evidence type="ECO:0000313" key="2">
    <source>
        <dbReference type="EMBL" id="ODA89621.1"/>
    </source>
</evidence>
<sequence>MSGLFECWMALSDSAAMDRLANLLGTNPEWSSPADYLEDIANLVAATGGQHPGDADPDTYNPHRPVFDRVKAGSRGWRGPATGRPQGGPGLPATLPGDPACGAVDGAPAMELAALALLFFCP</sequence>
<feature type="region of interest" description="Disordered" evidence="1">
    <location>
        <begin position="71"/>
        <end position="94"/>
    </location>
</feature>
<dbReference type="EMBL" id="LNZG01000045">
    <property type="protein sequence ID" value="ODA89621.1"/>
    <property type="molecule type" value="Genomic_DNA"/>
</dbReference>
<proteinExistence type="predicted"/>
<reference evidence="2 3" key="1">
    <citation type="submission" date="2015-11" db="EMBL/GenBank/DDBJ databases">
        <authorList>
            <person name="Zhang Y."/>
            <person name="Guo Z."/>
        </authorList>
    </citation>
    <scope>NUCLEOTIDE SEQUENCE [LARGE SCALE GENOMIC DNA]</scope>
    <source>
        <strain evidence="3">gdw1</strain>
    </source>
</reference>
<comment type="caution">
    <text evidence="2">The sequence shown here is derived from an EMBL/GenBank/DDBJ whole genome shotgun (WGS) entry which is preliminary data.</text>
</comment>
<protein>
    <submittedName>
        <fullName evidence="2">Uncharacterized protein</fullName>
    </submittedName>
</protein>
<name>A0A1E2SIR2_LEIXY</name>
<accession>A0A1E2SIR2</accession>
<dbReference type="Proteomes" id="UP000094426">
    <property type="component" value="Unassembled WGS sequence"/>
</dbReference>
<dbReference type="AlphaFoldDB" id="A0A1E2SIR2"/>
<gene>
    <name evidence="2" type="ORF">ATY41_04970</name>
</gene>